<evidence type="ECO:0000256" key="2">
    <source>
        <dbReference type="ARBA" id="ARBA00022723"/>
    </source>
</evidence>
<reference evidence="11" key="1">
    <citation type="submission" date="2025-08" db="UniProtKB">
        <authorList>
            <consortium name="RefSeq"/>
        </authorList>
    </citation>
    <scope>IDENTIFICATION</scope>
</reference>
<dbReference type="InterPro" id="IPR027805">
    <property type="entry name" value="Transposase_HTH_dom"/>
</dbReference>
<name>A0ABM1DWY2_PRICU</name>
<evidence type="ECO:0000256" key="4">
    <source>
        <dbReference type="ARBA" id="ARBA00022833"/>
    </source>
</evidence>
<keyword evidence="7" id="KW-0175">Coiled coil</keyword>
<dbReference type="RefSeq" id="XP_014664453.1">
    <property type="nucleotide sequence ID" value="XM_014808967.1"/>
</dbReference>
<dbReference type="PANTHER" id="PTHR23080">
    <property type="entry name" value="THAP DOMAIN PROTEIN"/>
    <property type="match status" value="1"/>
</dbReference>
<dbReference type="PANTHER" id="PTHR23080:SF63">
    <property type="entry name" value="TICK TRANSPOSON"/>
    <property type="match status" value="1"/>
</dbReference>
<proteinExistence type="predicted"/>
<evidence type="ECO:0000313" key="10">
    <source>
        <dbReference type="Proteomes" id="UP000695022"/>
    </source>
</evidence>
<sequence length="516" mass="58677">MVFIMPGGDHCAVFGCKNDRRHPERNILKDHINTLRFHSCKKKYCATWTRLLHRDGFKVTTTTKVCSNHFLHGQPFSDEPHPTLYMKGYNEVQTTPRRPPPQRSYMSTPRARPKTRTATHRSIGIQVDPSLFEDIVADDHNYCRPAFRNKLFSVEWVAHLEDEINKLTVNCDQLKSQYLQAKDTIAKLEAAIAIFNKKITVSDIANCDDLVKLYTGLPSYNLFKWLLAEVSPHAQSLHYYKGKLSADDKTWQINNTTKPGLKRSQSLEDQLLMTLMKLRLNLQEDDLAFRFGLRQSSVSQVLSTWIPLLAKELAAFIHWPSKEGTMKYYPACFHKYKGTVRCIIDCTEIQIDRPSLAASNSQVYSQYKSRPTLKCLVGITPSGTISYISKPTGGNTSDKKIVKMTNIVDKFEPGDICMADRGFNIQELFLHKQVRLVIPPFQRTTNSTSQFTESEDINTKTVANARIHVERAIGRLKEFQILQGPIPLNMIDLMESALVVCAALVNLQPILVPLSS</sequence>
<keyword evidence="3 6" id="KW-0863">Zinc-finger</keyword>
<dbReference type="InterPro" id="IPR027806">
    <property type="entry name" value="HARBI1_dom"/>
</dbReference>
<evidence type="ECO:0000256" key="3">
    <source>
        <dbReference type="ARBA" id="ARBA00022771"/>
    </source>
</evidence>
<dbReference type="PROSITE" id="PS50950">
    <property type="entry name" value="ZF_THAP"/>
    <property type="match status" value="1"/>
</dbReference>
<dbReference type="GeneID" id="106806841"/>
<feature type="domain" description="THAP-type" evidence="9">
    <location>
        <begin position="5"/>
        <end position="85"/>
    </location>
</feature>
<evidence type="ECO:0000313" key="11">
    <source>
        <dbReference type="RefSeq" id="XP_014664453.1"/>
    </source>
</evidence>
<protein>
    <submittedName>
        <fullName evidence="11">Uncharacterized protein LOC106806841</fullName>
    </submittedName>
</protein>
<comment type="cofactor">
    <cofactor evidence="1">
        <name>a divalent metal cation</name>
        <dbReference type="ChEBI" id="CHEBI:60240"/>
    </cofactor>
</comment>
<dbReference type="Pfam" id="PF05485">
    <property type="entry name" value="THAP"/>
    <property type="match status" value="1"/>
</dbReference>
<gene>
    <name evidence="11" type="primary">LOC106806841</name>
</gene>
<evidence type="ECO:0000256" key="1">
    <source>
        <dbReference type="ARBA" id="ARBA00001968"/>
    </source>
</evidence>
<evidence type="ECO:0000256" key="6">
    <source>
        <dbReference type="PROSITE-ProRule" id="PRU00309"/>
    </source>
</evidence>
<keyword evidence="10" id="KW-1185">Reference proteome</keyword>
<feature type="coiled-coil region" evidence="7">
    <location>
        <begin position="157"/>
        <end position="191"/>
    </location>
</feature>
<dbReference type="InterPro" id="IPR006612">
    <property type="entry name" value="THAP_Znf"/>
</dbReference>
<keyword evidence="5 6" id="KW-0238">DNA-binding</keyword>
<keyword evidence="4" id="KW-0862">Zinc</keyword>
<accession>A0ABM1DWY2</accession>
<organism evidence="10 11">
    <name type="scientific">Priapulus caudatus</name>
    <name type="common">Priapulid worm</name>
    <dbReference type="NCBI Taxonomy" id="37621"/>
    <lineage>
        <taxon>Eukaryota</taxon>
        <taxon>Metazoa</taxon>
        <taxon>Ecdysozoa</taxon>
        <taxon>Scalidophora</taxon>
        <taxon>Priapulida</taxon>
        <taxon>Priapulimorpha</taxon>
        <taxon>Priapulimorphida</taxon>
        <taxon>Priapulidae</taxon>
        <taxon>Priapulus</taxon>
    </lineage>
</organism>
<dbReference type="Pfam" id="PF13613">
    <property type="entry name" value="HTH_Tnp_4"/>
    <property type="match status" value="1"/>
</dbReference>
<evidence type="ECO:0000256" key="7">
    <source>
        <dbReference type="SAM" id="Coils"/>
    </source>
</evidence>
<evidence type="ECO:0000256" key="5">
    <source>
        <dbReference type="ARBA" id="ARBA00023125"/>
    </source>
</evidence>
<keyword evidence="2" id="KW-0479">Metal-binding</keyword>
<evidence type="ECO:0000259" key="9">
    <source>
        <dbReference type="PROSITE" id="PS50950"/>
    </source>
</evidence>
<dbReference type="Proteomes" id="UP000695022">
    <property type="component" value="Unplaced"/>
</dbReference>
<feature type="region of interest" description="Disordered" evidence="8">
    <location>
        <begin position="92"/>
        <end position="119"/>
    </location>
</feature>
<dbReference type="Pfam" id="PF13359">
    <property type="entry name" value="DDE_Tnp_4"/>
    <property type="match status" value="1"/>
</dbReference>
<evidence type="ECO:0000256" key="8">
    <source>
        <dbReference type="SAM" id="MobiDB-lite"/>
    </source>
</evidence>